<organism evidence="4 5">
    <name type="scientific">Antarcticimicrobium sediminis</name>
    <dbReference type="NCBI Taxonomy" id="2546227"/>
    <lineage>
        <taxon>Bacteria</taxon>
        <taxon>Pseudomonadati</taxon>
        <taxon>Pseudomonadota</taxon>
        <taxon>Alphaproteobacteria</taxon>
        <taxon>Rhodobacterales</taxon>
        <taxon>Paracoccaceae</taxon>
        <taxon>Antarcticimicrobium</taxon>
    </lineage>
</organism>
<dbReference type="Proteomes" id="UP000294662">
    <property type="component" value="Unassembled WGS sequence"/>
</dbReference>
<dbReference type="SUPFAM" id="SSF47413">
    <property type="entry name" value="lambda repressor-like DNA-binding domains"/>
    <property type="match status" value="1"/>
</dbReference>
<dbReference type="GO" id="GO:0003677">
    <property type="term" value="F:DNA binding"/>
    <property type="evidence" value="ECO:0007669"/>
    <property type="project" value="UniProtKB-KW"/>
</dbReference>
<dbReference type="CDD" id="cd00093">
    <property type="entry name" value="HTH_XRE"/>
    <property type="match status" value="1"/>
</dbReference>
<evidence type="ECO:0000256" key="2">
    <source>
        <dbReference type="SAM" id="MobiDB-lite"/>
    </source>
</evidence>
<gene>
    <name evidence="4" type="ORF">E1B25_18915</name>
</gene>
<dbReference type="InterPro" id="IPR010982">
    <property type="entry name" value="Lambda_DNA-bd_dom_sf"/>
</dbReference>
<dbReference type="SMART" id="SM00530">
    <property type="entry name" value="HTH_XRE"/>
    <property type="match status" value="1"/>
</dbReference>
<evidence type="ECO:0000256" key="1">
    <source>
        <dbReference type="ARBA" id="ARBA00023125"/>
    </source>
</evidence>
<evidence type="ECO:0000259" key="3">
    <source>
        <dbReference type="PROSITE" id="PS50943"/>
    </source>
</evidence>
<dbReference type="Pfam" id="PF07883">
    <property type="entry name" value="Cupin_2"/>
    <property type="match status" value="1"/>
</dbReference>
<keyword evidence="5" id="KW-1185">Reference proteome</keyword>
<feature type="compositionally biased region" description="Basic and acidic residues" evidence="2">
    <location>
        <begin position="1"/>
        <end position="10"/>
    </location>
</feature>
<dbReference type="InterPro" id="IPR011051">
    <property type="entry name" value="RmlC_Cupin_sf"/>
</dbReference>
<dbReference type="InterPro" id="IPR001387">
    <property type="entry name" value="Cro/C1-type_HTH"/>
</dbReference>
<dbReference type="EMBL" id="SMFP01000017">
    <property type="protein sequence ID" value="TDE34805.1"/>
    <property type="molecule type" value="Genomic_DNA"/>
</dbReference>
<feature type="region of interest" description="Disordered" evidence="2">
    <location>
        <begin position="1"/>
        <end position="29"/>
    </location>
</feature>
<name>A0A4R5EJM6_9RHOB</name>
<comment type="caution">
    <text evidence="4">The sequence shown here is derived from an EMBL/GenBank/DDBJ whole genome shotgun (WGS) entry which is preliminary data.</text>
</comment>
<dbReference type="PROSITE" id="PS50943">
    <property type="entry name" value="HTH_CROC1"/>
    <property type="match status" value="1"/>
</dbReference>
<dbReference type="PANTHER" id="PTHR46797">
    <property type="entry name" value="HTH-TYPE TRANSCRIPTIONAL REGULATOR"/>
    <property type="match status" value="1"/>
</dbReference>
<dbReference type="GO" id="GO:0005829">
    <property type="term" value="C:cytosol"/>
    <property type="evidence" value="ECO:0007669"/>
    <property type="project" value="TreeGrafter"/>
</dbReference>
<sequence length="219" mass="23790">MSVKNKHNDSDLSDEDTLNAPFDGSSVAGSTAPISDLGARIRQARKAKRMTLRMVAEKVGCSPSMLSKIETEHATPSLRTLHRVLAVLDTSIVHLFGSDAPREELSLMRAEDRPAVRVQRNAPGPSILLERLSPTFPELMLDANIHTLEPGAESGGDIQHAGQEVGYVLQGQAELIVSDKSYVLGAGDSFFFASSLPHRYRNLDDGVTRILWVATPATF</sequence>
<protein>
    <submittedName>
        <fullName evidence="4">Cupin domain-containing protein</fullName>
    </submittedName>
</protein>
<dbReference type="PANTHER" id="PTHR46797:SF2">
    <property type="entry name" value="TRANSCRIPTIONAL REGULATOR"/>
    <property type="match status" value="1"/>
</dbReference>
<dbReference type="SUPFAM" id="SSF51182">
    <property type="entry name" value="RmlC-like cupins"/>
    <property type="match status" value="1"/>
</dbReference>
<dbReference type="Pfam" id="PF01381">
    <property type="entry name" value="HTH_3"/>
    <property type="match status" value="1"/>
</dbReference>
<evidence type="ECO:0000313" key="4">
    <source>
        <dbReference type="EMBL" id="TDE34805.1"/>
    </source>
</evidence>
<reference evidence="4 5" key="1">
    <citation type="submission" date="2019-03" db="EMBL/GenBank/DDBJ databases">
        <authorList>
            <person name="Zhang S."/>
        </authorList>
    </citation>
    <scope>NUCLEOTIDE SEQUENCE [LARGE SCALE GENOMIC DNA]</scope>
    <source>
        <strain evidence="4 5">S4J41</strain>
    </source>
</reference>
<dbReference type="Gene3D" id="2.60.120.10">
    <property type="entry name" value="Jelly Rolls"/>
    <property type="match status" value="1"/>
</dbReference>
<dbReference type="InterPro" id="IPR013096">
    <property type="entry name" value="Cupin_2"/>
</dbReference>
<evidence type="ECO:0000313" key="5">
    <source>
        <dbReference type="Proteomes" id="UP000294662"/>
    </source>
</evidence>
<dbReference type="RefSeq" id="WP_132831148.1">
    <property type="nucleotide sequence ID" value="NZ_SMFP01000017.1"/>
</dbReference>
<dbReference type="InterPro" id="IPR050807">
    <property type="entry name" value="TransReg_Diox_bact_type"/>
</dbReference>
<dbReference type="GO" id="GO:0003700">
    <property type="term" value="F:DNA-binding transcription factor activity"/>
    <property type="evidence" value="ECO:0007669"/>
    <property type="project" value="TreeGrafter"/>
</dbReference>
<dbReference type="OrthoDB" id="9814751at2"/>
<keyword evidence="1" id="KW-0238">DNA-binding</keyword>
<dbReference type="CDD" id="cd02209">
    <property type="entry name" value="cupin_XRE_C"/>
    <property type="match status" value="1"/>
</dbReference>
<dbReference type="AlphaFoldDB" id="A0A4R5EJM6"/>
<dbReference type="Gene3D" id="1.10.260.40">
    <property type="entry name" value="lambda repressor-like DNA-binding domains"/>
    <property type="match status" value="1"/>
</dbReference>
<proteinExistence type="predicted"/>
<feature type="domain" description="HTH cro/C1-type" evidence="3">
    <location>
        <begin position="41"/>
        <end position="95"/>
    </location>
</feature>
<accession>A0A4R5EJM6</accession>
<dbReference type="InterPro" id="IPR014710">
    <property type="entry name" value="RmlC-like_jellyroll"/>
</dbReference>